<organism evidence="2 3">
    <name type="scientific">Brassica rapa subsp. trilocularis</name>
    <dbReference type="NCBI Taxonomy" id="1813537"/>
    <lineage>
        <taxon>Eukaryota</taxon>
        <taxon>Viridiplantae</taxon>
        <taxon>Streptophyta</taxon>
        <taxon>Embryophyta</taxon>
        <taxon>Tracheophyta</taxon>
        <taxon>Spermatophyta</taxon>
        <taxon>Magnoliopsida</taxon>
        <taxon>eudicotyledons</taxon>
        <taxon>Gunneridae</taxon>
        <taxon>Pentapetalae</taxon>
        <taxon>rosids</taxon>
        <taxon>malvids</taxon>
        <taxon>Brassicales</taxon>
        <taxon>Brassicaceae</taxon>
        <taxon>Brassiceae</taxon>
        <taxon>Brassica</taxon>
    </lineage>
</organism>
<evidence type="ECO:0000256" key="1">
    <source>
        <dbReference type="SAM" id="MobiDB-lite"/>
    </source>
</evidence>
<protein>
    <submittedName>
        <fullName evidence="2">Uncharacterized protein</fullName>
    </submittedName>
</protein>
<evidence type="ECO:0000313" key="3">
    <source>
        <dbReference type="Proteomes" id="UP000823674"/>
    </source>
</evidence>
<dbReference type="Proteomes" id="UP000823674">
    <property type="component" value="Chromosome A09"/>
</dbReference>
<evidence type="ECO:0000313" key="2">
    <source>
        <dbReference type="EMBL" id="KAG5384070.1"/>
    </source>
</evidence>
<feature type="region of interest" description="Disordered" evidence="1">
    <location>
        <begin position="35"/>
        <end position="55"/>
    </location>
</feature>
<name>A0ABQ7LEN9_BRACM</name>
<accession>A0ABQ7LEN9</accession>
<gene>
    <name evidence="2" type="primary">A09g506980.1_BraROA</name>
    <name evidence="2" type="ORF">IGI04_035540</name>
</gene>
<keyword evidence="3" id="KW-1185">Reference proteome</keyword>
<proteinExistence type="predicted"/>
<comment type="caution">
    <text evidence="2">The sequence shown here is derived from an EMBL/GenBank/DDBJ whole genome shotgun (WGS) entry which is preliminary data.</text>
</comment>
<dbReference type="EMBL" id="JADBGQ010000008">
    <property type="protein sequence ID" value="KAG5384070.1"/>
    <property type="molecule type" value="Genomic_DNA"/>
</dbReference>
<feature type="compositionally biased region" description="Basic and acidic residues" evidence="1">
    <location>
        <begin position="161"/>
        <end position="170"/>
    </location>
</feature>
<reference evidence="2 3" key="1">
    <citation type="submission" date="2021-03" db="EMBL/GenBank/DDBJ databases">
        <authorList>
            <person name="King G.J."/>
            <person name="Bancroft I."/>
            <person name="Baten A."/>
            <person name="Bloomfield J."/>
            <person name="Borpatragohain P."/>
            <person name="He Z."/>
            <person name="Irish N."/>
            <person name="Irwin J."/>
            <person name="Liu K."/>
            <person name="Mauleon R.P."/>
            <person name="Moore J."/>
            <person name="Morris R."/>
            <person name="Ostergaard L."/>
            <person name="Wang B."/>
            <person name="Wells R."/>
        </authorList>
    </citation>
    <scope>NUCLEOTIDE SEQUENCE [LARGE SCALE GENOMIC DNA]</scope>
    <source>
        <strain evidence="2">R-o-18</strain>
        <tissue evidence="2">Leaf</tissue>
    </source>
</reference>
<feature type="compositionally biased region" description="Basic and acidic residues" evidence="1">
    <location>
        <begin position="40"/>
        <end position="52"/>
    </location>
</feature>
<sequence length="181" mass="19362">MNGKDGVYDGGWRRCLASEHDGVWLCRKRDGAWWARPGRRKTDEHGGGRDGEQDNVLGLEEGIVEGSDDGFLDLSEGEVEVSNGQVQEELKEGKDDVGNNVDLVGKHKAPGEVDKKKGVRKGLFKPSAGAGASSKARMVQAIISTRKRATTNTKSAGRPGEGAKQHEEKGSSNPNPTASKP</sequence>
<feature type="region of interest" description="Disordered" evidence="1">
    <location>
        <begin position="90"/>
        <end position="181"/>
    </location>
</feature>
<feature type="compositionally biased region" description="Polar residues" evidence="1">
    <location>
        <begin position="171"/>
        <end position="181"/>
    </location>
</feature>